<gene>
    <name evidence="3" type="ORF">SAMN06295960_4658</name>
</gene>
<evidence type="ECO:0000256" key="2">
    <source>
        <dbReference type="SAM" id="Phobius"/>
    </source>
</evidence>
<protein>
    <submittedName>
        <fullName evidence="3">Uncharacterized protein</fullName>
    </submittedName>
</protein>
<evidence type="ECO:0000256" key="1">
    <source>
        <dbReference type="SAM" id="MobiDB-lite"/>
    </source>
</evidence>
<feature type="transmembrane region" description="Helical" evidence="2">
    <location>
        <begin position="83"/>
        <end position="105"/>
    </location>
</feature>
<dbReference type="EMBL" id="FXAZ01000009">
    <property type="protein sequence ID" value="SMG58274.1"/>
    <property type="molecule type" value="Genomic_DNA"/>
</dbReference>
<dbReference type="OrthoDB" id="9891041at2"/>
<dbReference type="RefSeq" id="WP_085498547.1">
    <property type="nucleotide sequence ID" value="NZ_FXAZ01000009.1"/>
</dbReference>
<dbReference type="AlphaFoldDB" id="A0A1X7LXP9"/>
<feature type="transmembrane region" description="Helical" evidence="2">
    <location>
        <begin position="40"/>
        <end position="63"/>
    </location>
</feature>
<dbReference type="Proteomes" id="UP000193834">
    <property type="component" value="Unassembled WGS sequence"/>
</dbReference>
<accession>A0A1X7LXP9</accession>
<feature type="transmembrane region" description="Helical" evidence="2">
    <location>
        <begin position="7"/>
        <end position="28"/>
    </location>
</feature>
<feature type="compositionally biased region" description="Basic and acidic residues" evidence="1">
    <location>
        <begin position="158"/>
        <end position="167"/>
    </location>
</feature>
<keyword evidence="2" id="KW-1133">Transmembrane helix</keyword>
<name>A0A1X7LXP9_9BACL</name>
<keyword evidence="4" id="KW-1185">Reference proteome</keyword>
<reference evidence="3 4" key="1">
    <citation type="submission" date="2017-04" db="EMBL/GenBank/DDBJ databases">
        <authorList>
            <person name="Afonso C.L."/>
            <person name="Miller P.J."/>
            <person name="Scott M.A."/>
            <person name="Spackman E."/>
            <person name="Goraichik I."/>
            <person name="Dimitrov K.M."/>
            <person name="Suarez D.L."/>
            <person name="Swayne D.E."/>
        </authorList>
    </citation>
    <scope>NUCLEOTIDE SEQUENCE [LARGE SCALE GENOMIC DNA]</scope>
    <source>
        <strain evidence="3 4">11</strain>
    </source>
</reference>
<feature type="transmembrane region" description="Helical" evidence="2">
    <location>
        <begin position="117"/>
        <end position="143"/>
    </location>
</feature>
<evidence type="ECO:0000313" key="3">
    <source>
        <dbReference type="EMBL" id="SMG58274.1"/>
    </source>
</evidence>
<feature type="region of interest" description="Disordered" evidence="1">
    <location>
        <begin position="154"/>
        <end position="177"/>
    </location>
</feature>
<keyword evidence="2" id="KW-0812">Transmembrane</keyword>
<feature type="compositionally biased region" description="Basic residues" evidence="1">
    <location>
        <begin position="168"/>
        <end position="177"/>
    </location>
</feature>
<dbReference type="STRING" id="1852522.SAMN06295960_4658"/>
<proteinExistence type="predicted"/>
<organism evidence="3 4">
    <name type="scientific">Paenibacillus aquistagni</name>
    <dbReference type="NCBI Taxonomy" id="1852522"/>
    <lineage>
        <taxon>Bacteria</taxon>
        <taxon>Bacillati</taxon>
        <taxon>Bacillota</taxon>
        <taxon>Bacilli</taxon>
        <taxon>Bacillales</taxon>
        <taxon>Paenibacillaceae</taxon>
        <taxon>Paenibacillus</taxon>
    </lineage>
</organism>
<evidence type="ECO:0000313" key="4">
    <source>
        <dbReference type="Proteomes" id="UP000193834"/>
    </source>
</evidence>
<sequence>MKEKLLVFLEVSFPFLIAVLFTSIATSYGFNSKIDNFEKIIDGTITFSSILVGFIAALMGILVSIKDSDIVKHIFQVRGKRLFAYYLSETVILGFITVIASGVMYPFIDKPDIILPFILWQFTIFWFLPSSMRIVLVMMLILFKSNIKEDVPENNNLSREEREEARIRNSKKRLQNS</sequence>
<keyword evidence="2" id="KW-0472">Membrane</keyword>